<comment type="caution">
    <text evidence="1">The sequence shown here is derived from an EMBL/GenBank/DDBJ whole genome shotgun (WGS) entry which is preliminary data.</text>
</comment>
<dbReference type="InterPro" id="IPR043502">
    <property type="entry name" value="DNA/RNA_pol_sf"/>
</dbReference>
<evidence type="ECO:0000313" key="1">
    <source>
        <dbReference type="EMBL" id="CAG8509987.1"/>
    </source>
</evidence>
<organism evidence="1 2">
    <name type="scientific">Dentiscutata erythropus</name>
    <dbReference type="NCBI Taxonomy" id="1348616"/>
    <lineage>
        <taxon>Eukaryota</taxon>
        <taxon>Fungi</taxon>
        <taxon>Fungi incertae sedis</taxon>
        <taxon>Mucoromycota</taxon>
        <taxon>Glomeromycotina</taxon>
        <taxon>Glomeromycetes</taxon>
        <taxon>Diversisporales</taxon>
        <taxon>Gigasporaceae</taxon>
        <taxon>Dentiscutata</taxon>
    </lineage>
</organism>
<dbReference type="EMBL" id="CAJVPY010001163">
    <property type="protein sequence ID" value="CAG8509987.1"/>
    <property type="molecule type" value="Genomic_DNA"/>
</dbReference>
<gene>
    <name evidence="1" type="ORF">DERYTH_LOCUS3337</name>
</gene>
<dbReference type="AlphaFoldDB" id="A0A9N9F5A1"/>
<dbReference type="Gene3D" id="3.90.1600.10">
    <property type="entry name" value="Palm domain of DNA polymerase"/>
    <property type="match status" value="1"/>
</dbReference>
<dbReference type="OrthoDB" id="2492074at2759"/>
<dbReference type="InterPro" id="IPR023211">
    <property type="entry name" value="DNA_pol_palm_dom_sf"/>
</dbReference>
<protein>
    <submittedName>
        <fullName evidence="1">17747_t:CDS:1</fullName>
    </submittedName>
</protein>
<dbReference type="SUPFAM" id="SSF56672">
    <property type="entry name" value="DNA/RNA polymerases"/>
    <property type="match status" value="1"/>
</dbReference>
<proteinExistence type="predicted"/>
<accession>A0A9N9F5A1</accession>
<evidence type="ECO:0000313" key="2">
    <source>
        <dbReference type="Proteomes" id="UP000789405"/>
    </source>
</evidence>
<dbReference type="Proteomes" id="UP000789405">
    <property type="component" value="Unassembled WGS sequence"/>
</dbReference>
<name>A0A9N9F5A1_9GLOM</name>
<keyword evidence="2" id="KW-1185">Reference proteome</keyword>
<reference evidence="1" key="1">
    <citation type="submission" date="2021-06" db="EMBL/GenBank/DDBJ databases">
        <authorList>
            <person name="Kallberg Y."/>
            <person name="Tangrot J."/>
            <person name="Rosling A."/>
        </authorList>
    </citation>
    <scope>NUCLEOTIDE SEQUENCE</scope>
    <source>
        <strain evidence="1">MA453B</strain>
    </source>
</reference>
<sequence>MKEWIDSSKIEIKVCNETEICNIIKDYIKTIENPAPQLELVNFYAKTFELNDIKSSFPWRGAKNSLQIDSFIYEIPLDKENKATIYLYTSKQFFDRYDMFAAAVIVFSQLCLRLGISFLESKNCSVKYTDTDSKFFTIPEELFIEINKLYSHDKKLHAEMMIKKSIEYAKIIEVEINEFLKKEISFLYMR</sequence>